<keyword evidence="2" id="KW-0547">Nucleotide-binding</keyword>
<dbReference type="AlphaFoldDB" id="A0A938X196"/>
<keyword evidence="3" id="KW-1185">Reference proteome</keyword>
<accession>A0A938X196</accession>
<evidence type="ECO:0000313" key="2">
    <source>
        <dbReference type="EMBL" id="MBM6826552.1"/>
    </source>
</evidence>
<evidence type="ECO:0000313" key="3">
    <source>
        <dbReference type="Proteomes" id="UP000713880"/>
    </source>
</evidence>
<dbReference type="GO" id="GO:0016887">
    <property type="term" value="F:ATP hydrolysis activity"/>
    <property type="evidence" value="ECO:0007669"/>
    <property type="project" value="InterPro"/>
</dbReference>
<dbReference type="Pfam" id="PF13476">
    <property type="entry name" value="AAA_23"/>
    <property type="match status" value="1"/>
</dbReference>
<organism evidence="2 3">
    <name type="scientific">Mordavella massiliensis</name>
    <dbReference type="NCBI Taxonomy" id="1871024"/>
    <lineage>
        <taxon>Bacteria</taxon>
        <taxon>Bacillati</taxon>
        <taxon>Bacillota</taxon>
        <taxon>Clostridia</taxon>
        <taxon>Eubacteriales</taxon>
        <taxon>Clostridiaceae</taxon>
        <taxon>Mordavella</taxon>
    </lineage>
</organism>
<reference evidence="2" key="2">
    <citation type="journal article" date="2021" name="Sci. Rep.">
        <title>The distribution of antibiotic resistance genes in chicken gut microbiota commensals.</title>
        <authorList>
            <person name="Juricova H."/>
            <person name="Matiasovicova J."/>
            <person name="Kubasova T."/>
            <person name="Cejkova D."/>
            <person name="Rychlik I."/>
        </authorList>
    </citation>
    <scope>NUCLEOTIDE SEQUENCE</scope>
    <source>
        <strain evidence="2">An420c</strain>
    </source>
</reference>
<dbReference type="InterPro" id="IPR027417">
    <property type="entry name" value="P-loop_NTPase"/>
</dbReference>
<dbReference type="EMBL" id="JACJLV010000012">
    <property type="protein sequence ID" value="MBM6826552.1"/>
    <property type="molecule type" value="Genomic_DNA"/>
</dbReference>
<dbReference type="InterPro" id="IPR038729">
    <property type="entry name" value="Rad50/SbcC_AAA"/>
</dbReference>
<sequence>MTIATVSDYGIKVFLEIVIIGCVIKTERKINIRRCYKLYIKKLVYENVGPIERVDIMPSFTADGNPKPILLVGENGTGKSTILSNIVDAFYEMAGQAYGDAWESIDNGHQYYKSIRPADIHVGQTSMFSCIQFQNKRQEDVYLCKCGDLTKENIQEKLDGILLDKLSWKQENNFKGTTVDKAKAEKIFRENVICYFGPDRYEKPAWLGEKYYQDTDSLHIKISERIKDSLENRINVKNVTETNLQWLLDVIADSRADISNSNGLSIVHVRMDDLLLLGAARKNLETIMSRILGINVYFSLNFRNARGSRFRILRENDDSIVAPSLDALSTGQIAMFNTFATIIRYADNNDINQSIHLDRITGIVVIDEIELHLHTNLQKEVLPSLIQLFPKVQFIITPHAPLFLLGMVETFGENGFDVYEMPIASKITVERFSEFHKAFEYLQATQSYQSEVAAAVKRASGQKKVLVITEGSTDWKHMKAAYEKLKSDSNYSEIFDGLNFDFLEYEEKESSNSSPYKINMGCSQLVALCENYAKLPQTTKYICIADRDDQKTNNALSVEGAEFKEWGNNVYSFILPLPKTRENTPAICIEHLYSDAEIKTEYTGSEDGIVRRLYMGGEFDNRGVAVAIDRFCEKKNKCGPDSIAIIEGSSKERVTCLNNDDGINYALPKSQFASLVLSKAPPFDHFDFTNFLPIFETIKHIIEKESI</sequence>
<dbReference type="SUPFAM" id="SSF52540">
    <property type="entry name" value="P-loop containing nucleoside triphosphate hydrolases"/>
    <property type="match status" value="1"/>
</dbReference>
<name>A0A938X196_9CLOT</name>
<dbReference type="PANTHER" id="PTHR43581">
    <property type="entry name" value="ATP/GTP PHOSPHATASE"/>
    <property type="match status" value="1"/>
</dbReference>
<gene>
    <name evidence="2" type="ORF">H6A13_05465</name>
</gene>
<dbReference type="Gene3D" id="3.40.50.300">
    <property type="entry name" value="P-loop containing nucleotide triphosphate hydrolases"/>
    <property type="match status" value="1"/>
</dbReference>
<dbReference type="PANTHER" id="PTHR43581:SF2">
    <property type="entry name" value="EXCINUCLEASE ATPASE SUBUNIT"/>
    <property type="match status" value="1"/>
</dbReference>
<keyword evidence="2" id="KW-0067">ATP-binding</keyword>
<feature type="domain" description="Rad50/SbcC-type AAA" evidence="1">
    <location>
        <begin position="42"/>
        <end position="238"/>
    </location>
</feature>
<dbReference type="GO" id="GO:0005524">
    <property type="term" value="F:ATP binding"/>
    <property type="evidence" value="ECO:0007669"/>
    <property type="project" value="UniProtKB-KW"/>
</dbReference>
<evidence type="ECO:0000259" key="1">
    <source>
        <dbReference type="Pfam" id="PF13476"/>
    </source>
</evidence>
<dbReference type="Proteomes" id="UP000713880">
    <property type="component" value="Unassembled WGS sequence"/>
</dbReference>
<reference evidence="2" key="1">
    <citation type="submission" date="2020-08" db="EMBL/GenBank/DDBJ databases">
        <authorList>
            <person name="Cejkova D."/>
            <person name="Kubasova T."/>
            <person name="Jahodarova E."/>
            <person name="Rychlik I."/>
        </authorList>
    </citation>
    <scope>NUCLEOTIDE SEQUENCE</scope>
    <source>
        <strain evidence="2">An420c</strain>
    </source>
</reference>
<proteinExistence type="predicted"/>
<dbReference type="InterPro" id="IPR051396">
    <property type="entry name" value="Bact_Antivir_Def_Nuclease"/>
</dbReference>
<comment type="caution">
    <text evidence="2">The sequence shown here is derived from an EMBL/GenBank/DDBJ whole genome shotgun (WGS) entry which is preliminary data.</text>
</comment>
<protein>
    <submittedName>
        <fullName evidence="2">ATP-binding protein</fullName>
    </submittedName>
</protein>